<keyword evidence="4" id="KW-1185">Reference proteome</keyword>
<dbReference type="RefSeq" id="XP_028886430.1">
    <property type="nucleotide sequence ID" value="XM_029021884.1"/>
</dbReference>
<protein>
    <recommendedName>
        <fullName evidence="2">PIH1 N-terminal domain-containing protein</fullName>
    </recommendedName>
</protein>
<evidence type="ECO:0000256" key="1">
    <source>
        <dbReference type="ARBA" id="ARBA00008511"/>
    </source>
</evidence>
<comment type="similarity">
    <text evidence="1">Belongs to the PIH1 family.</text>
</comment>
<proteinExistence type="inferred from homology"/>
<name>A0A1X0P5Z2_9TRYP</name>
<dbReference type="AlphaFoldDB" id="A0A1X0P5Z2"/>
<dbReference type="STRING" id="67003.A0A1X0P5Z2"/>
<dbReference type="InterPro" id="IPR012981">
    <property type="entry name" value="PIH1_N"/>
</dbReference>
<evidence type="ECO:0000313" key="4">
    <source>
        <dbReference type="Proteomes" id="UP000192257"/>
    </source>
</evidence>
<dbReference type="OrthoDB" id="5135119at2759"/>
<comment type="caution">
    <text evidence="3">The sequence shown here is derived from an EMBL/GenBank/DDBJ whole genome shotgun (WGS) entry which is preliminary data.</text>
</comment>
<feature type="domain" description="PIH1 N-terminal" evidence="2">
    <location>
        <begin position="8"/>
        <end position="136"/>
    </location>
</feature>
<evidence type="ECO:0000259" key="2">
    <source>
        <dbReference type="Pfam" id="PF08190"/>
    </source>
</evidence>
<dbReference type="Pfam" id="PF08190">
    <property type="entry name" value="PIH1"/>
    <property type="match status" value="1"/>
</dbReference>
<dbReference type="InterPro" id="IPR050734">
    <property type="entry name" value="PIH1/Kintoun_subfamily"/>
</dbReference>
<dbReference type="GeneID" id="39981664"/>
<reference evidence="3 4" key="1">
    <citation type="submission" date="2017-03" db="EMBL/GenBank/DDBJ databases">
        <title>An alternative strategy for trypanosome survival in the mammalian bloodstream revealed through genome and transcriptome analysis of the ubiquitous bovine parasite Trypanosoma (Megatrypanum) theileri.</title>
        <authorList>
            <person name="Kelly S."/>
            <person name="Ivens A."/>
            <person name="Mott A."/>
            <person name="O'Neill E."/>
            <person name="Emms D."/>
            <person name="Macleod O."/>
            <person name="Voorheis P."/>
            <person name="Matthews J."/>
            <person name="Matthews K."/>
            <person name="Carrington M."/>
        </authorList>
    </citation>
    <scope>NUCLEOTIDE SEQUENCE [LARGE SCALE GENOMIC DNA]</scope>
    <source>
        <strain evidence="3">Edinburgh</strain>
    </source>
</reference>
<dbReference type="PANTHER" id="PTHR22997">
    <property type="entry name" value="PIH1 DOMAIN-CONTAINING PROTEIN 1"/>
    <property type="match status" value="1"/>
</dbReference>
<sequence>MPSAPGVEAGFCFESLAEDKETLVVVNVCGHSSVGMALAKNMEPIPETYLDEYGLDNLIVPISVGPPEKYEGKKYNFVIDVVIHPSLTQRCVQSHHLFEHFVTRLTALAIDWILQECGMRLNVRCSRLLPDRKYFENTNRNIERIFSEIAENVEKEMKKEGVQEKKDNEGSFLPTELKLDDSKNVAKTRRTPLVTEMPKGSGIRKGFLNDARLYGSKGSSECNLPPPDPLQHFPEKLRNRCQVIDTRQLNSVTTTTEKRTSDSTIKALENKESEIKLTDVKEKHNQWTVQSVTCTEKEIVVRLYPPPGVASIKDVDLTVSSDTIEVDGTLVQLPKTIVIDDVSARFLKSSRTMIVNCPLA</sequence>
<dbReference type="VEuPathDB" id="TriTrypDB:TM35_000031170"/>
<dbReference type="Proteomes" id="UP000192257">
    <property type="component" value="Unassembled WGS sequence"/>
</dbReference>
<dbReference type="PANTHER" id="PTHR22997:SF8">
    <property type="entry name" value="PIH1 N-TERMINAL DOMAIN-CONTAINING PROTEIN"/>
    <property type="match status" value="1"/>
</dbReference>
<organism evidence="3 4">
    <name type="scientific">Trypanosoma theileri</name>
    <dbReference type="NCBI Taxonomy" id="67003"/>
    <lineage>
        <taxon>Eukaryota</taxon>
        <taxon>Discoba</taxon>
        <taxon>Euglenozoa</taxon>
        <taxon>Kinetoplastea</taxon>
        <taxon>Metakinetoplastina</taxon>
        <taxon>Trypanosomatida</taxon>
        <taxon>Trypanosomatidae</taxon>
        <taxon>Trypanosoma</taxon>
    </lineage>
</organism>
<accession>A0A1X0P5Z2</accession>
<evidence type="ECO:0000313" key="3">
    <source>
        <dbReference type="EMBL" id="ORC92364.1"/>
    </source>
</evidence>
<dbReference type="EMBL" id="NBCO01000003">
    <property type="protein sequence ID" value="ORC92364.1"/>
    <property type="molecule type" value="Genomic_DNA"/>
</dbReference>
<gene>
    <name evidence="3" type="ORF">TM35_000031170</name>
</gene>
<dbReference type="GO" id="GO:0005737">
    <property type="term" value="C:cytoplasm"/>
    <property type="evidence" value="ECO:0007669"/>
    <property type="project" value="TreeGrafter"/>
</dbReference>